<accession>A0ABY7XNC3</accession>
<evidence type="ECO:0008006" key="4">
    <source>
        <dbReference type="Google" id="ProtNLM"/>
    </source>
</evidence>
<reference evidence="2 3" key="1">
    <citation type="submission" date="2023-02" db="EMBL/GenBank/DDBJ databases">
        <title>Pathogen: clinical or host-associated sample.</title>
        <authorList>
            <person name="Hergert J."/>
            <person name="Casey R."/>
            <person name="Wagner J."/>
            <person name="Young E.L."/>
            <person name="Oakeson K.F."/>
        </authorList>
    </citation>
    <scope>NUCLEOTIDE SEQUENCE [LARGE SCALE GENOMIC DNA]</scope>
    <source>
        <strain evidence="2 3">2022CK-00829</strain>
        <plasmid evidence="2 3">unnamed1</plasmid>
    </source>
</reference>
<evidence type="ECO:0000313" key="2">
    <source>
        <dbReference type="EMBL" id="WDI05145.1"/>
    </source>
</evidence>
<evidence type="ECO:0000256" key="1">
    <source>
        <dbReference type="SAM" id="MobiDB-lite"/>
    </source>
</evidence>
<keyword evidence="3" id="KW-1185">Reference proteome</keyword>
<feature type="region of interest" description="Disordered" evidence="1">
    <location>
        <begin position="452"/>
        <end position="485"/>
    </location>
</feature>
<feature type="compositionally biased region" description="Polar residues" evidence="1">
    <location>
        <begin position="460"/>
        <end position="484"/>
    </location>
</feature>
<keyword evidence="2" id="KW-0614">Plasmid</keyword>
<evidence type="ECO:0000313" key="3">
    <source>
        <dbReference type="Proteomes" id="UP001221519"/>
    </source>
</evidence>
<dbReference type="EMBL" id="CP118109">
    <property type="protein sequence ID" value="WDI05145.1"/>
    <property type="molecule type" value="Genomic_DNA"/>
</dbReference>
<geneLocation type="plasmid" evidence="2 3">
    <name>unnamed1</name>
</geneLocation>
<dbReference type="Proteomes" id="UP001221519">
    <property type="component" value="Plasmid unnamed1"/>
</dbReference>
<gene>
    <name evidence="2" type="ORF">PUW25_25390</name>
</gene>
<proteinExistence type="predicted"/>
<protein>
    <recommendedName>
        <fullName evidence="4">Phage portal protein</fullName>
    </recommendedName>
</protein>
<organism evidence="2 3">
    <name type="scientific">Paenibacillus urinalis</name>
    <dbReference type="NCBI Taxonomy" id="521520"/>
    <lineage>
        <taxon>Bacteria</taxon>
        <taxon>Bacillati</taxon>
        <taxon>Bacillota</taxon>
        <taxon>Bacilli</taxon>
        <taxon>Bacillales</taxon>
        <taxon>Paenibacillaceae</taxon>
        <taxon>Paenibacillus</taxon>
    </lineage>
</organism>
<dbReference type="RefSeq" id="WP_274338734.1">
    <property type="nucleotide sequence ID" value="NZ_CP118109.1"/>
</dbReference>
<name>A0ABY7XNC3_9BACL</name>
<sequence>MAKLFMNVLSRIGLKNATTPTGGSSSSGITVNRDPKATQVKRVGYAVKNSSGGSDAETPKSDFAAIATAIERDSYLTQTVLKYSELIMKGGYAFKSRSDEALQYLKTRLDMMAIATQVPTDELFHGIADDVVRFHNSFIVKARAKNGVGLPPGLPATAVLPAKDPVAGYFRLPPATISITRDDQGNVSSYTQDSGSGGDTVDFQVQDMIHIPVNRPAGEAFGIPFLAPVIDDVRLLRKVEENAALLLYRHIFPLLAYTVGVAQPGYEATDEELEAIRSVIEDLPTDGAIVLPERHKVEAVNITAIDGRPYLDYFENRVFSGLGMSQVDFGRGDTANRNTADAMGGNKADRVKGWQKTIQMYIDQFIIEELLVEGGYDPMANPDFRVNFVFNEIEQEMRIKVETHEIFKFEHNVQTWDETRKNIGMDPVTDEGRLHFQMIGMQQAEHQATLDQAAVAASGSAETNNKQQPTNQNGTRSGPKSSTESLKEMYDKVIGISLKEKDQYDQIQSEFELPIETVQSLHKEMSKVFSMMEEDVIGEIQRTKTRNRFPMTSPSEALSAIHFSKDKMDQVIQKEARSVLLEGAKKAATQLKLSKSPGINLSQSLRLVSEFTQDSFDLMEETIHHVLNEKLKGVDDENKAILITRSVFESVRHRIKAIAKTTVIKTYHYGYVLALGRSGVSSVKALHEPGSCSTCYEKSQEIISLVELSSYDEMAIFYRIPPFHTNCECDLTIHDEGGEAK</sequence>